<keyword evidence="3" id="KW-1185">Reference proteome</keyword>
<dbReference type="AlphaFoldDB" id="A0A5C3L128"/>
<sequence>MATIIIDDVDSRIRYSAGWSRAGSDREFNHTTTTTTSVGATAELAFLGTHIAVYGTISISGQTLPSVSEYSIDGGPPVQFIGTTTVAPGLAAYNQIYFESPLLSDGTHTITITNIGEENPLWLDYFLVTPPAALVASTVTATVTSTVALPGQTIIVTAGLDRAPQATNLGSSSGSTGRLVEVGAVLGGVLGGLTLLLLLLPRSFCANDRKSR</sequence>
<protein>
    <submittedName>
        <fullName evidence="2">Uncharacterized protein</fullName>
    </submittedName>
</protein>
<reference evidence="2 3" key="1">
    <citation type="journal article" date="2019" name="Nat. Ecol. Evol.">
        <title>Megaphylogeny resolves global patterns of mushroom evolution.</title>
        <authorList>
            <person name="Varga T."/>
            <person name="Krizsan K."/>
            <person name="Foldi C."/>
            <person name="Dima B."/>
            <person name="Sanchez-Garcia M."/>
            <person name="Sanchez-Ramirez S."/>
            <person name="Szollosi G.J."/>
            <person name="Szarkandi J.G."/>
            <person name="Papp V."/>
            <person name="Albert L."/>
            <person name="Andreopoulos W."/>
            <person name="Angelini C."/>
            <person name="Antonin V."/>
            <person name="Barry K.W."/>
            <person name="Bougher N.L."/>
            <person name="Buchanan P."/>
            <person name="Buyck B."/>
            <person name="Bense V."/>
            <person name="Catcheside P."/>
            <person name="Chovatia M."/>
            <person name="Cooper J."/>
            <person name="Damon W."/>
            <person name="Desjardin D."/>
            <person name="Finy P."/>
            <person name="Geml J."/>
            <person name="Haridas S."/>
            <person name="Hughes K."/>
            <person name="Justo A."/>
            <person name="Karasinski D."/>
            <person name="Kautmanova I."/>
            <person name="Kiss B."/>
            <person name="Kocsube S."/>
            <person name="Kotiranta H."/>
            <person name="LaButti K.M."/>
            <person name="Lechner B.E."/>
            <person name="Liimatainen K."/>
            <person name="Lipzen A."/>
            <person name="Lukacs Z."/>
            <person name="Mihaltcheva S."/>
            <person name="Morgado L.N."/>
            <person name="Niskanen T."/>
            <person name="Noordeloos M.E."/>
            <person name="Ohm R.A."/>
            <person name="Ortiz-Santana B."/>
            <person name="Ovrebo C."/>
            <person name="Racz N."/>
            <person name="Riley R."/>
            <person name="Savchenko A."/>
            <person name="Shiryaev A."/>
            <person name="Soop K."/>
            <person name="Spirin V."/>
            <person name="Szebenyi C."/>
            <person name="Tomsovsky M."/>
            <person name="Tulloss R.E."/>
            <person name="Uehling J."/>
            <person name="Grigoriev I.V."/>
            <person name="Vagvolgyi C."/>
            <person name="Papp T."/>
            <person name="Martin F.M."/>
            <person name="Miettinen O."/>
            <person name="Hibbett D.S."/>
            <person name="Nagy L.G."/>
        </authorList>
    </citation>
    <scope>NUCLEOTIDE SEQUENCE [LARGE SCALE GENOMIC DNA]</scope>
    <source>
        <strain evidence="2 3">CBS 121175</strain>
    </source>
</reference>
<dbReference type="OrthoDB" id="3265734at2759"/>
<dbReference type="EMBL" id="ML210175">
    <property type="protein sequence ID" value="TFK26400.1"/>
    <property type="molecule type" value="Genomic_DNA"/>
</dbReference>
<proteinExistence type="predicted"/>
<keyword evidence="1" id="KW-0812">Transmembrane</keyword>
<dbReference type="Proteomes" id="UP000307440">
    <property type="component" value="Unassembled WGS sequence"/>
</dbReference>
<evidence type="ECO:0000256" key="1">
    <source>
        <dbReference type="SAM" id="Phobius"/>
    </source>
</evidence>
<gene>
    <name evidence="2" type="ORF">FA15DRAFT_702857</name>
</gene>
<evidence type="ECO:0000313" key="3">
    <source>
        <dbReference type="Proteomes" id="UP000307440"/>
    </source>
</evidence>
<feature type="transmembrane region" description="Helical" evidence="1">
    <location>
        <begin position="179"/>
        <end position="200"/>
    </location>
</feature>
<accession>A0A5C3L128</accession>
<name>A0A5C3L128_COPMA</name>
<organism evidence="2 3">
    <name type="scientific">Coprinopsis marcescibilis</name>
    <name type="common">Agaric fungus</name>
    <name type="synonym">Psathyrella marcescibilis</name>
    <dbReference type="NCBI Taxonomy" id="230819"/>
    <lineage>
        <taxon>Eukaryota</taxon>
        <taxon>Fungi</taxon>
        <taxon>Dikarya</taxon>
        <taxon>Basidiomycota</taxon>
        <taxon>Agaricomycotina</taxon>
        <taxon>Agaricomycetes</taxon>
        <taxon>Agaricomycetidae</taxon>
        <taxon>Agaricales</taxon>
        <taxon>Agaricineae</taxon>
        <taxon>Psathyrellaceae</taxon>
        <taxon>Coprinopsis</taxon>
    </lineage>
</organism>
<keyword evidence="1" id="KW-1133">Transmembrane helix</keyword>
<evidence type="ECO:0000313" key="2">
    <source>
        <dbReference type="EMBL" id="TFK26400.1"/>
    </source>
</evidence>
<dbReference type="Gene3D" id="2.60.120.260">
    <property type="entry name" value="Galactose-binding domain-like"/>
    <property type="match status" value="1"/>
</dbReference>
<dbReference type="STRING" id="230819.A0A5C3L128"/>
<keyword evidence="1" id="KW-0472">Membrane</keyword>